<dbReference type="InterPro" id="IPR050741">
    <property type="entry name" value="Acyl-CoA_dehydrogenase"/>
</dbReference>
<dbReference type="SUPFAM" id="SSF56645">
    <property type="entry name" value="Acyl-CoA dehydrogenase NM domain-like"/>
    <property type="match status" value="1"/>
</dbReference>
<evidence type="ECO:0000256" key="4">
    <source>
        <dbReference type="ARBA" id="ARBA00022630"/>
    </source>
</evidence>
<dbReference type="GO" id="GO:0050660">
    <property type="term" value="F:flavin adenine dinucleotide binding"/>
    <property type="evidence" value="ECO:0007669"/>
    <property type="project" value="InterPro"/>
</dbReference>
<dbReference type="GO" id="GO:0033539">
    <property type="term" value="P:fatty acid beta-oxidation using acyl-CoA dehydrogenase"/>
    <property type="evidence" value="ECO:0007669"/>
    <property type="project" value="TreeGrafter"/>
</dbReference>
<comment type="subunit">
    <text evidence="3">Homodimer.</text>
</comment>
<dbReference type="GO" id="GO:0005737">
    <property type="term" value="C:cytoplasm"/>
    <property type="evidence" value="ECO:0007669"/>
    <property type="project" value="TreeGrafter"/>
</dbReference>
<dbReference type="EC" id="1.3.8.3" evidence="11"/>
<dbReference type="EMBL" id="FXYF01000001">
    <property type="protein sequence ID" value="SMX33063.1"/>
    <property type="molecule type" value="Genomic_DNA"/>
</dbReference>
<evidence type="ECO:0000256" key="3">
    <source>
        <dbReference type="ARBA" id="ARBA00011738"/>
    </source>
</evidence>
<keyword evidence="5 7" id="KW-0274">FAD</keyword>
<feature type="domain" description="Acyl-CoA dehydrogenase/oxidase N-terminal" evidence="10">
    <location>
        <begin position="9"/>
        <end position="126"/>
    </location>
</feature>
<feature type="domain" description="Acyl-CoA oxidase/dehydrogenase middle" evidence="9">
    <location>
        <begin position="130"/>
        <end position="223"/>
    </location>
</feature>
<dbReference type="Pfam" id="PF02771">
    <property type="entry name" value="Acyl-CoA_dh_N"/>
    <property type="match status" value="1"/>
</dbReference>
<dbReference type="RefSeq" id="WP_094019261.1">
    <property type="nucleotide sequence ID" value="NZ_FXYF01000001.1"/>
</dbReference>
<dbReference type="GO" id="GO:0033734">
    <property type="term" value="F:(R)-benzylsuccinyl-CoA dehydrogenase activity"/>
    <property type="evidence" value="ECO:0007669"/>
    <property type="project" value="UniProtKB-EC"/>
</dbReference>
<evidence type="ECO:0000256" key="1">
    <source>
        <dbReference type="ARBA" id="ARBA00001974"/>
    </source>
</evidence>
<dbReference type="PANTHER" id="PTHR48083:SF13">
    <property type="entry name" value="ACYL-COA DEHYDROGENASE FAMILY MEMBER 11"/>
    <property type="match status" value="1"/>
</dbReference>
<dbReference type="AlphaFoldDB" id="A0A238JRH5"/>
<dbReference type="InterPro" id="IPR036250">
    <property type="entry name" value="AcylCo_DH-like_C"/>
</dbReference>
<proteinExistence type="inferred from homology"/>
<accession>A0A238JRH5</accession>
<evidence type="ECO:0000256" key="7">
    <source>
        <dbReference type="RuleBase" id="RU362125"/>
    </source>
</evidence>
<dbReference type="OrthoDB" id="9775090at2"/>
<dbReference type="Gene3D" id="1.20.140.10">
    <property type="entry name" value="Butyryl-CoA Dehydrogenase, subunit A, domain 3"/>
    <property type="match status" value="1"/>
</dbReference>
<dbReference type="Pfam" id="PF02770">
    <property type="entry name" value="Acyl-CoA_dh_M"/>
    <property type="match status" value="1"/>
</dbReference>
<sequence length="409" mass="45487">MDFTLSPRIEDFRARIARFVADEILPVEEDRANWDAHGNIASHALEPLRQKARTEGLWCLQLKPETGGQGLGKVGMAVCYEEMNRSIFGPVVFNSAAPDDGNMMVLEQAATDAQKERWLQPIVEGEVRSAFAMTEPHPGGGSDPGMMLTTATRQGDSYVIRGRKWFITGAAEAAHFILLARTSDDPRRGLTAFLHHRDEPGWRIDRRIPIMGPEEHGGHCELVYAGMELAADRVLLGEGLGLKVTQMRLGPARLTHCMRWLGLAKRCTEIAQEYARNRHGFGIRLSDRESIQIKMGDLAMGIEIGRLLVMKAAWALDQGSFARKEVSMAKIHVANLLHKAADVAIQVNGARGYSCDTVLEWIYRYARQARLVDGADEVHQMVLNRFLGDEGRGFWTWQTAGSAAREAAE</sequence>
<comment type="similarity">
    <text evidence="2 7">Belongs to the acyl-CoA dehydrogenase family.</text>
</comment>
<dbReference type="Pfam" id="PF00441">
    <property type="entry name" value="Acyl-CoA_dh_1"/>
    <property type="match status" value="1"/>
</dbReference>
<evidence type="ECO:0000313" key="12">
    <source>
        <dbReference type="Proteomes" id="UP000207598"/>
    </source>
</evidence>
<dbReference type="Proteomes" id="UP000207598">
    <property type="component" value="Unassembled WGS sequence"/>
</dbReference>
<dbReference type="PANTHER" id="PTHR48083">
    <property type="entry name" value="MEDIUM-CHAIN SPECIFIC ACYL-COA DEHYDROGENASE, MITOCHONDRIAL-RELATED"/>
    <property type="match status" value="1"/>
</dbReference>
<evidence type="ECO:0000259" key="8">
    <source>
        <dbReference type="Pfam" id="PF00441"/>
    </source>
</evidence>
<dbReference type="Gene3D" id="1.10.540.10">
    <property type="entry name" value="Acyl-CoA dehydrogenase/oxidase, N-terminal domain"/>
    <property type="match status" value="1"/>
</dbReference>
<evidence type="ECO:0000256" key="6">
    <source>
        <dbReference type="ARBA" id="ARBA00023002"/>
    </source>
</evidence>
<evidence type="ECO:0000256" key="5">
    <source>
        <dbReference type="ARBA" id="ARBA00022827"/>
    </source>
</evidence>
<dbReference type="InterPro" id="IPR009075">
    <property type="entry name" value="AcylCo_DH/oxidase_C"/>
</dbReference>
<gene>
    <name evidence="11" type="primary">bbsG_1</name>
    <name evidence="11" type="ORF">MAA8898_00388</name>
</gene>
<evidence type="ECO:0000313" key="11">
    <source>
        <dbReference type="EMBL" id="SMX33063.1"/>
    </source>
</evidence>
<protein>
    <submittedName>
        <fullName evidence="11">(R)-benzylsuccinyl-CoA dehydrogenase</fullName>
        <ecNumber evidence="11">1.3.8.3</ecNumber>
    </submittedName>
</protein>
<evidence type="ECO:0000256" key="2">
    <source>
        <dbReference type="ARBA" id="ARBA00009347"/>
    </source>
</evidence>
<organism evidence="11 12">
    <name type="scientific">Maliponia aquimaris</name>
    <dbReference type="NCBI Taxonomy" id="1673631"/>
    <lineage>
        <taxon>Bacteria</taxon>
        <taxon>Pseudomonadati</taxon>
        <taxon>Pseudomonadota</taxon>
        <taxon>Alphaproteobacteria</taxon>
        <taxon>Rhodobacterales</taxon>
        <taxon>Paracoccaceae</taxon>
        <taxon>Maliponia</taxon>
    </lineage>
</organism>
<evidence type="ECO:0000259" key="10">
    <source>
        <dbReference type="Pfam" id="PF02771"/>
    </source>
</evidence>
<feature type="domain" description="Acyl-CoA dehydrogenase/oxidase C-terminal" evidence="8">
    <location>
        <begin position="241"/>
        <end position="386"/>
    </location>
</feature>
<comment type="cofactor">
    <cofactor evidence="1 7">
        <name>FAD</name>
        <dbReference type="ChEBI" id="CHEBI:57692"/>
    </cofactor>
</comment>
<keyword evidence="4 7" id="KW-0285">Flavoprotein</keyword>
<dbReference type="GO" id="GO:0003995">
    <property type="term" value="F:acyl-CoA dehydrogenase activity"/>
    <property type="evidence" value="ECO:0007669"/>
    <property type="project" value="TreeGrafter"/>
</dbReference>
<evidence type="ECO:0000259" key="9">
    <source>
        <dbReference type="Pfam" id="PF02770"/>
    </source>
</evidence>
<dbReference type="InterPro" id="IPR037069">
    <property type="entry name" value="AcylCoA_DH/ox_N_sf"/>
</dbReference>
<dbReference type="InterPro" id="IPR006091">
    <property type="entry name" value="Acyl-CoA_Oxase/DH_mid-dom"/>
</dbReference>
<dbReference type="InterPro" id="IPR046373">
    <property type="entry name" value="Acyl-CoA_Oxase/DH_mid-dom_sf"/>
</dbReference>
<reference evidence="11 12" key="1">
    <citation type="submission" date="2017-05" db="EMBL/GenBank/DDBJ databases">
        <authorList>
            <person name="Song R."/>
            <person name="Chenine A.L."/>
            <person name="Ruprecht R.M."/>
        </authorList>
    </citation>
    <scope>NUCLEOTIDE SEQUENCE [LARGE SCALE GENOMIC DNA]</scope>
    <source>
        <strain evidence="11 12">CECT 8898</strain>
    </source>
</reference>
<dbReference type="InterPro" id="IPR013786">
    <property type="entry name" value="AcylCoA_DH/ox_N"/>
</dbReference>
<dbReference type="InterPro" id="IPR009100">
    <property type="entry name" value="AcylCoA_DH/oxidase_NM_dom_sf"/>
</dbReference>
<name>A0A238JRH5_9RHOB</name>
<dbReference type="SUPFAM" id="SSF47203">
    <property type="entry name" value="Acyl-CoA dehydrogenase C-terminal domain-like"/>
    <property type="match status" value="1"/>
</dbReference>
<dbReference type="Gene3D" id="2.40.110.10">
    <property type="entry name" value="Butyryl-CoA Dehydrogenase, subunit A, domain 2"/>
    <property type="match status" value="1"/>
</dbReference>
<keyword evidence="6 7" id="KW-0560">Oxidoreductase</keyword>
<keyword evidence="12" id="KW-1185">Reference proteome</keyword>